<evidence type="ECO:0000256" key="1">
    <source>
        <dbReference type="SAM" id="MobiDB-lite"/>
    </source>
</evidence>
<feature type="compositionally biased region" description="Polar residues" evidence="1">
    <location>
        <begin position="248"/>
        <end position="257"/>
    </location>
</feature>
<feature type="region of interest" description="Disordered" evidence="1">
    <location>
        <begin position="409"/>
        <end position="451"/>
    </location>
</feature>
<dbReference type="AlphaFoldDB" id="A0A0D1VME9"/>
<dbReference type="STRING" id="1016849.A0A0D1VME9"/>
<feature type="region of interest" description="Disordered" evidence="1">
    <location>
        <begin position="248"/>
        <end position="279"/>
    </location>
</feature>
<accession>A0A0D1VME9</accession>
<sequence length="451" mass="51148">MLRYLFRPARTIRVPLKNGEFDLQRVTVKRKSKVDVPRLVTTFLLSYCVVRTVSYVLSAEDKQRNNRFDAEELKKQLERQNAVVKGSTDSQQQQDEGIPFMLPLWFRRKRAPLYTADDPDWQAFQKVQQDQKVMSDIIRAVMDMVEKEIGTSRYKPSVRAACPDGRILAKTKLSLVPSLYPPDIYEVPCVLLKPNGLSVGWRQLPENVGSKMDHIFHPLVFANAFYAGFKVFCQVSYQITYARLTDRLNSSKTSPSDDASMKEKSVLPQTEEKKAVTETEKTLSGLVSNRLSEDDKAKWLPFLHGEYGERSGMRNYRDLVKSMTYRGAIDEACGMFRAKWVTAQKALQTHANIRNECSIQGAVDLVGTRGVLHLDVFVAYSPANNAIISPLIVHRAYLIPNSRTWHDEKYGRSVARTSSDEKTAGQSPWKDSKVAPEVPESGADTGEEKEK</sequence>
<dbReference type="EMBL" id="KN846954">
    <property type="protein sequence ID" value="KIV77165.1"/>
    <property type="molecule type" value="Genomic_DNA"/>
</dbReference>
<proteinExistence type="predicted"/>
<gene>
    <name evidence="2" type="ORF">PV11_08988</name>
</gene>
<feature type="compositionally biased region" description="Basic and acidic residues" evidence="1">
    <location>
        <begin position="259"/>
        <end position="279"/>
    </location>
</feature>
<reference evidence="2 3" key="1">
    <citation type="submission" date="2015-01" db="EMBL/GenBank/DDBJ databases">
        <title>The Genome Sequence of Exophiala sideris CBS121828.</title>
        <authorList>
            <consortium name="The Broad Institute Genomics Platform"/>
            <person name="Cuomo C."/>
            <person name="de Hoog S."/>
            <person name="Gorbushina A."/>
            <person name="Stielow B."/>
            <person name="Teixiera M."/>
            <person name="Abouelleil A."/>
            <person name="Chapman S.B."/>
            <person name="Priest M."/>
            <person name="Young S.K."/>
            <person name="Wortman J."/>
            <person name="Nusbaum C."/>
            <person name="Birren B."/>
        </authorList>
    </citation>
    <scope>NUCLEOTIDE SEQUENCE [LARGE SCALE GENOMIC DNA]</scope>
    <source>
        <strain evidence="2 3">CBS 121828</strain>
    </source>
</reference>
<dbReference type="HOGENOM" id="CLU_048763_0_0_1"/>
<evidence type="ECO:0000313" key="3">
    <source>
        <dbReference type="Proteomes" id="UP000053599"/>
    </source>
</evidence>
<protein>
    <submittedName>
        <fullName evidence="2">Uncharacterized protein</fullName>
    </submittedName>
</protein>
<name>A0A0D1VME9_9EURO</name>
<dbReference type="Proteomes" id="UP000053599">
    <property type="component" value="Unassembled WGS sequence"/>
</dbReference>
<dbReference type="OrthoDB" id="10261634at2759"/>
<organism evidence="2 3">
    <name type="scientific">Exophiala sideris</name>
    <dbReference type="NCBI Taxonomy" id="1016849"/>
    <lineage>
        <taxon>Eukaryota</taxon>
        <taxon>Fungi</taxon>
        <taxon>Dikarya</taxon>
        <taxon>Ascomycota</taxon>
        <taxon>Pezizomycotina</taxon>
        <taxon>Eurotiomycetes</taxon>
        <taxon>Chaetothyriomycetidae</taxon>
        <taxon>Chaetothyriales</taxon>
        <taxon>Herpotrichiellaceae</taxon>
        <taxon>Exophiala</taxon>
    </lineage>
</organism>
<evidence type="ECO:0000313" key="2">
    <source>
        <dbReference type="EMBL" id="KIV77165.1"/>
    </source>
</evidence>